<accession>A0A915ILN8</accession>
<dbReference type="Proteomes" id="UP000887565">
    <property type="component" value="Unplaced"/>
</dbReference>
<protein>
    <submittedName>
        <fullName evidence="2">Phospholipid scramblase</fullName>
    </submittedName>
</protein>
<organism evidence="1 2">
    <name type="scientific">Romanomermis culicivorax</name>
    <name type="common">Nematode worm</name>
    <dbReference type="NCBI Taxonomy" id="13658"/>
    <lineage>
        <taxon>Eukaryota</taxon>
        <taxon>Metazoa</taxon>
        <taxon>Ecdysozoa</taxon>
        <taxon>Nematoda</taxon>
        <taxon>Enoplea</taxon>
        <taxon>Dorylaimia</taxon>
        <taxon>Mermithida</taxon>
        <taxon>Mermithoidea</taxon>
        <taxon>Mermithidae</taxon>
        <taxon>Romanomermis</taxon>
    </lineage>
</organism>
<keyword evidence="1" id="KW-1185">Reference proteome</keyword>
<name>A0A915ILN8_ROMCU</name>
<dbReference type="AlphaFoldDB" id="A0A915ILN8"/>
<proteinExistence type="predicted"/>
<dbReference type="WBParaSite" id="nRc.2.0.1.t14730-RA">
    <property type="protein sequence ID" value="nRc.2.0.1.t14730-RA"/>
    <property type="gene ID" value="nRc.2.0.1.g14730"/>
</dbReference>
<reference evidence="2" key="1">
    <citation type="submission" date="2022-11" db="UniProtKB">
        <authorList>
            <consortium name="WormBaseParasite"/>
        </authorList>
    </citation>
    <scope>IDENTIFICATION</scope>
</reference>
<evidence type="ECO:0000313" key="1">
    <source>
        <dbReference type="Proteomes" id="UP000887565"/>
    </source>
</evidence>
<evidence type="ECO:0000313" key="2">
    <source>
        <dbReference type="WBParaSite" id="nRc.2.0.1.t14730-RA"/>
    </source>
</evidence>
<sequence length="163" mass="17874">MPPLDSKKRETLFHGQTPTSEYFFHVKKAVMAHKILELTKDSCCPCNCCWPIGNWKGMTVAPDGSPAVDDPAICCGCWTIVIAPGAVKDRVEIVAAACSANLKREIRCNGSTVLYGRGRSFNPESGAIAKTLTDETVHETLTFILKLIDSSDSKFFRRCCNAE</sequence>